<keyword evidence="2" id="KW-1185">Reference proteome</keyword>
<accession>A0A238XVD6</accession>
<sequence>MNRRLFLPFALLLSLAAGCRSEQETAVAEARDTVPSNLNREVSKTEKVGKTARSHAYIKRFYQEQGDYFVTVDYIQYLTGNAAIAAARRRGDAAADVQNGDTVYSVFNDYYIINDDTKQRILQLSPEAAFMLWDKSAALRRYTATPAEVMALDTALLRYAPFIVETKRGIVTNLTEQFIP</sequence>
<name>A0A238XVD6_9BACT</name>
<gene>
    <name evidence="1" type="ORF">SAMN06269173_104410</name>
</gene>
<evidence type="ECO:0000313" key="2">
    <source>
        <dbReference type="Proteomes" id="UP000198310"/>
    </source>
</evidence>
<dbReference type="AlphaFoldDB" id="A0A238XVD6"/>
<reference evidence="2" key="1">
    <citation type="submission" date="2017-06" db="EMBL/GenBank/DDBJ databases">
        <authorList>
            <person name="Varghese N."/>
            <person name="Submissions S."/>
        </authorList>
    </citation>
    <scope>NUCLEOTIDE SEQUENCE [LARGE SCALE GENOMIC DNA]</scope>
    <source>
        <strain evidence="2">DSM 28041</strain>
    </source>
</reference>
<proteinExistence type="predicted"/>
<dbReference type="EMBL" id="FZNS01000004">
    <property type="protein sequence ID" value="SNR62518.1"/>
    <property type="molecule type" value="Genomic_DNA"/>
</dbReference>
<dbReference type="PROSITE" id="PS51257">
    <property type="entry name" value="PROKAR_LIPOPROTEIN"/>
    <property type="match status" value="1"/>
</dbReference>
<organism evidence="1 2">
    <name type="scientific">Hymenobacter mucosus</name>
    <dbReference type="NCBI Taxonomy" id="1411120"/>
    <lineage>
        <taxon>Bacteria</taxon>
        <taxon>Pseudomonadati</taxon>
        <taxon>Bacteroidota</taxon>
        <taxon>Cytophagia</taxon>
        <taxon>Cytophagales</taxon>
        <taxon>Hymenobacteraceae</taxon>
        <taxon>Hymenobacter</taxon>
    </lineage>
</organism>
<dbReference type="RefSeq" id="WP_089332797.1">
    <property type="nucleotide sequence ID" value="NZ_FZNS01000004.1"/>
</dbReference>
<dbReference type="Proteomes" id="UP000198310">
    <property type="component" value="Unassembled WGS sequence"/>
</dbReference>
<evidence type="ECO:0000313" key="1">
    <source>
        <dbReference type="EMBL" id="SNR62518.1"/>
    </source>
</evidence>
<protein>
    <submittedName>
        <fullName evidence="1">Uncharacterized protein</fullName>
    </submittedName>
</protein>